<evidence type="ECO:0000256" key="1">
    <source>
        <dbReference type="SAM" id="Phobius"/>
    </source>
</evidence>
<keyword evidence="2" id="KW-0732">Signal</keyword>
<dbReference type="EMBL" id="MFGC01000045">
    <property type="protein sequence ID" value="OGF26557.1"/>
    <property type="molecule type" value="Genomic_DNA"/>
</dbReference>
<feature type="transmembrane region" description="Helical" evidence="1">
    <location>
        <begin position="130"/>
        <end position="152"/>
    </location>
</feature>
<organism evidence="3 4">
    <name type="scientific">Candidatus Falkowbacteria bacterium RIFOXYA2_FULL_47_9</name>
    <dbReference type="NCBI Taxonomy" id="1797995"/>
    <lineage>
        <taxon>Bacteria</taxon>
        <taxon>Candidatus Falkowiibacteriota</taxon>
    </lineage>
</organism>
<dbReference type="AlphaFoldDB" id="A0A1F5SIM4"/>
<dbReference type="Proteomes" id="UP000178925">
    <property type="component" value="Unassembled WGS sequence"/>
</dbReference>
<evidence type="ECO:0000313" key="3">
    <source>
        <dbReference type="EMBL" id="OGF26557.1"/>
    </source>
</evidence>
<name>A0A1F5SIM4_9BACT</name>
<protein>
    <submittedName>
        <fullName evidence="3">Uncharacterized protein</fullName>
    </submittedName>
</protein>
<feature type="chain" id="PRO_5009521231" evidence="2">
    <location>
        <begin position="31"/>
        <end position="160"/>
    </location>
</feature>
<feature type="transmembrane region" description="Helical" evidence="1">
    <location>
        <begin position="87"/>
        <end position="109"/>
    </location>
</feature>
<reference evidence="3 4" key="1">
    <citation type="journal article" date="2016" name="Nat. Commun.">
        <title>Thousands of microbial genomes shed light on interconnected biogeochemical processes in an aquifer system.</title>
        <authorList>
            <person name="Anantharaman K."/>
            <person name="Brown C.T."/>
            <person name="Hug L.A."/>
            <person name="Sharon I."/>
            <person name="Castelle C.J."/>
            <person name="Probst A.J."/>
            <person name="Thomas B.C."/>
            <person name="Singh A."/>
            <person name="Wilkins M.J."/>
            <person name="Karaoz U."/>
            <person name="Brodie E.L."/>
            <person name="Williams K.H."/>
            <person name="Hubbard S.S."/>
            <person name="Banfield J.F."/>
        </authorList>
    </citation>
    <scope>NUCLEOTIDE SEQUENCE [LARGE SCALE GENOMIC DNA]</scope>
</reference>
<keyword evidence="1" id="KW-0812">Transmembrane</keyword>
<accession>A0A1F5SIM4</accession>
<evidence type="ECO:0000313" key="4">
    <source>
        <dbReference type="Proteomes" id="UP000178925"/>
    </source>
</evidence>
<proteinExistence type="predicted"/>
<sequence length="160" mass="16115">MKKSIFFIIATLVVTPLVSLALAMPVPVLAAGAVKVGDTCSDTSVCAAGLACINAKCVADVWGEGSGAGAENIRTATGLGNQDPRTIAASVINIILGFLGIIAVVLIIAGGFMWMTAAGNDEKIGTARKIMTAGVIGLVIVLAAFGIARFVVDALVNATK</sequence>
<dbReference type="Pfam" id="PF18895">
    <property type="entry name" value="T4SS_pilin"/>
    <property type="match status" value="1"/>
</dbReference>
<keyword evidence="1" id="KW-0472">Membrane</keyword>
<gene>
    <name evidence="3" type="ORF">A2242_04090</name>
</gene>
<evidence type="ECO:0000256" key="2">
    <source>
        <dbReference type="SAM" id="SignalP"/>
    </source>
</evidence>
<dbReference type="InterPro" id="IPR043993">
    <property type="entry name" value="T4SS_pilin"/>
</dbReference>
<keyword evidence="1" id="KW-1133">Transmembrane helix</keyword>
<feature type="signal peptide" evidence="2">
    <location>
        <begin position="1"/>
        <end position="30"/>
    </location>
</feature>
<comment type="caution">
    <text evidence="3">The sequence shown here is derived from an EMBL/GenBank/DDBJ whole genome shotgun (WGS) entry which is preliminary data.</text>
</comment>